<dbReference type="EMBL" id="ML976662">
    <property type="protein sequence ID" value="KAF1977721.1"/>
    <property type="molecule type" value="Genomic_DNA"/>
</dbReference>
<keyword evidence="3" id="KW-1185">Reference proteome</keyword>
<accession>A0A6A5VKI4</accession>
<evidence type="ECO:0000313" key="3">
    <source>
        <dbReference type="Proteomes" id="UP000800036"/>
    </source>
</evidence>
<protein>
    <submittedName>
        <fullName evidence="2">Uncharacterized protein</fullName>
    </submittedName>
</protein>
<dbReference type="Proteomes" id="UP000800036">
    <property type="component" value="Unassembled WGS sequence"/>
</dbReference>
<evidence type="ECO:0000313" key="2">
    <source>
        <dbReference type="EMBL" id="KAF1977721.1"/>
    </source>
</evidence>
<feature type="compositionally biased region" description="Low complexity" evidence="1">
    <location>
        <begin position="80"/>
        <end position="91"/>
    </location>
</feature>
<sequence length="554" mass="54871">MIAASGIAIIPSAPRTLLIPSAPITSSRIPTGLISSAPRPPGIIPSAPSTVEEPSLAGPPATASEERPSSLNPPAPPIPTGIIPSAPISSIHQPLDSTSTFPTLYPTPINGTGPVSATNVAPTLPILPPGMTSTLEGLHPIPAPTTDPGDPDGHHEIPEPDYTVTLPCRGCSPVVEISATGWESIPTFPVDIPPAQEQNTKASTPSPVAPAVTLSAGPSDVIVKPDPSSGGGFIIGDGATVKPGQTVTVGGNTPIAVHTSNGHTDVVIGGTQTVPLTPPSNPPIATITAGPSPIVVKPAPSSPNFLIGDATVSPGQTLTLSNTPIVVQTDTSRTLVVINGTQTIPLLPLDITDAPIHLPITLAPGLVATPIAPTTLNADPTVPVPAGYILASHTLLPGGPPLTLSGTAYALAPAATAFVVNGYTTTLAPAYGSLLTSVSAAPLTLWGRVYTANRAGYYSLAPGTTLVPGGPAVTVGGSVISLEPEGTAAVVGGVTSAVGVVTAVVTVVRSTRAPDVGTGVGAGKALPTVREGGGSMLRVEGVVLLGFILVGGGV</sequence>
<proteinExistence type="predicted"/>
<name>A0A6A5VKI4_9PLEO</name>
<gene>
    <name evidence="2" type="ORF">BU23DRAFT_272400</name>
</gene>
<dbReference type="OrthoDB" id="3642826at2759"/>
<organism evidence="2 3">
    <name type="scientific">Bimuria novae-zelandiae CBS 107.79</name>
    <dbReference type="NCBI Taxonomy" id="1447943"/>
    <lineage>
        <taxon>Eukaryota</taxon>
        <taxon>Fungi</taxon>
        <taxon>Dikarya</taxon>
        <taxon>Ascomycota</taxon>
        <taxon>Pezizomycotina</taxon>
        <taxon>Dothideomycetes</taxon>
        <taxon>Pleosporomycetidae</taxon>
        <taxon>Pleosporales</taxon>
        <taxon>Massarineae</taxon>
        <taxon>Didymosphaeriaceae</taxon>
        <taxon>Bimuria</taxon>
    </lineage>
</organism>
<evidence type="ECO:0000256" key="1">
    <source>
        <dbReference type="SAM" id="MobiDB-lite"/>
    </source>
</evidence>
<reference evidence="2" key="1">
    <citation type="journal article" date="2020" name="Stud. Mycol.">
        <title>101 Dothideomycetes genomes: a test case for predicting lifestyles and emergence of pathogens.</title>
        <authorList>
            <person name="Haridas S."/>
            <person name="Albert R."/>
            <person name="Binder M."/>
            <person name="Bloem J."/>
            <person name="Labutti K."/>
            <person name="Salamov A."/>
            <person name="Andreopoulos B."/>
            <person name="Baker S."/>
            <person name="Barry K."/>
            <person name="Bills G."/>
            <person name="Bluhm B."/>
            <person name="Cannon C."/>
            <person name="Castanera R."/>
            <person name="Culley D."/>
            <person name="Daum C."/>
            <person name="Ezra D."/>
            <person name="Gonzalez J."/>
            <person name="Henrissat B."/>
            <person name="Kuo A."/>
            <person name="Liang C."/>
            <person name="Lipzen A."/>
            <person name="Lutzoni F."/>
            <person name="Magnuson J."/>
            <person name="Mondo S."/>
            <person name="Nolan M."/>
            <person name="Ohm R."/>
            <person name="Pangilinan J."/>
            <person name="Park H.-J."/>
            <person name="Ramirez L."/>
            <person name="Alfaro M."/>
            <person name="Sun H."/>
            <person name="Tritt A."/>
            <person name="Yoshinaga Y."/>
            <person name="Zwiers L.-H."/>
            <person name="Turgeon B."/>
            <person name="Goodwin S."/>
            <person name="Spatafora J."/>
            <person name="Crous P."/>
            <person name="Grigoriev I."/>
        </authorList>
    </citation>
    <scope>NUCLEOTIDE SEQUENCE</scope>
    <source>
        <strain evidence="2">CBS 107.79</strain>
    </source>
</reference>
<dbReference type="AlphaFoldDB" id="A0A6A5VKI4"/>
<feature type="region of interest" description="Disordered" evidence="1">
    <location>
        <begin position="30"/>
        <end position="91"/>
    </location>
</feature>